<evidence type="ECO:0000313" key="2">
    <source>
        <dbReference type="Proteomes" id="UP000677913"/>
    </source>
</evidence>
<dbReference type="RefSeq" id="WP_211469523.1">
    <property type="nucleotide sequence ID" value="NZ_JAGSXH010000072.1"/>
</dbReference>
<organism evidence="1 2">
    <name type="scientific">Actinocrinis puniceicyclus</name>
    <dbReference type="NCBI Taxonomy" id="977794"/>
    <lineage>
        <taxon>Bacteria</taxon>
        <taxon>Bacillati</taxon>
        <taxon>Actinomycetota</taxon>
        <taxon>Actinomycetes</taxon>
        <taxon>Catenulisporales</taxon>
        <taxon>Actinospicaceae</taxon>
        <taxon>Actinocrinis</taxon>
    </lineage>
</organism>
<sequence length="117" mass="13399">MKPKVKIGRVYDDTPAQDGMRVLVDRVWPRGMKKEAAHLDQWAKEVAPSTQLRTWYGHDPAKFAEFRRRYSAELDEPARAQALAELRQLAHSKPLLLLTATRDLEHSQAAVLAEILR</sequence>
<evidence type="ECO:0000313" key="1">
    <source>
        <dbReference type="EMBL" id="MBS2965164.1"/>
    </source>
</evidence>
<name>A0A8J7WU23_9ACTN</name>
<protein>
    <submittedName>
        <fullName evidence="1">DUF488 family protein</fullName>
    </submittedName>
</protein>
<dbReference type="EMBL" id="JAGSXH010000072">
    <property type="protein sequence ID" value="MBS2965164.1"/>
    <property type="molecule type" value="Genomic_DNA"/>
</dbReference>
<dbReference type="PANTHER" id="PTHR36849:SF1">
    <property type="entry name" value="CYTOPLASMIC PROTEIN"/>
    <property type="match status" value="1"/>
</dbReference>
<dbReference type="InterPro" id="IPR052552">
    <property type="entry name" value="YeaO-like"/>
</dbReference>
<dbReference type="Pfam" id="PF22752">
    <property type="entry name" value="DUF488-N3i"/>
    <property type="match status" value="1"/>
</dbReference>
<reference evidence="1" key="1">
    <citation type="submission" date="2021-04" db="EMBL/GenBank/DDBJ databases">
        <title>Genome based classification of Actinospica acidithermotolerans sp. nov., an actinobacterium isolated from an Indonesian hot spring.</title>
        <authorList>
            <person name="Kusuma A.B."/>
            <person name="Putra K.E."/>
            <person name="Nafisah S."/>
            <person name="Loh J."/>
            <person name="Nouioui I."/>
            <person name="Goodfellow M."/>
        </authorList>
    </citation>
    <scope>NUCLEOTIDE SEQUENCE</scope>
    <source>
        <strain evidence="1">DSM 45618</strain>
    </source>
</reference>
<dbReference type="Proteomes" id="UP000677913">
    <property type="component" value="Unassembled WGS sequence"/>
</dbReference>
<gene>
    <name evidence="1" type="ORF">KGA66_19090</name>
</gene>
<dbReference type="PANTHER" id="PTHR36849">
    <property type="entry name" value="CYTOPLASMIC PROTEIN-RELATED"/>
    <property type="match status" value="1"/>
</dbReference>
<keyword evidence="2" id="KW-1185">Reference proteome</keyword>
<accession>A0A8J7WU23</accession>
<comment type="caution">
    <text evidence="1">The sequence shown here is derived from an EMBL/GenBank/DDBJ whole genome shotgun (WGS) entry which is preliminary data.</text>
</comment>
<dbReference type="AlphaFoldDB" id="A0A8J7WU23"/>
<proteinExistence type="predicted"/>